<proteinExistence type="inferred from homology"/>
<dbReference type="AlphaFoldDB" id="A0A371FSE9"/>
<comment type="similarity">
    <text evidence="1">Belongs to the HEM-1/HEM-2 family.</text>
</comment>
<dbReference type="GO" id="GO:0016477">
    <property type="term" value="P:cell migration"/>
    <property type="evidence" value="ECO:0007669"/>
    <property type="project" value="TreeGrafter"/>
</dbReference>
<evidence type="ECO:0000256" key="1">
    <source>
        <dbReference type="ARBA" id="ARBA00037947"/>
    </source>
</evidence>
<dbReference type="STRING" id="157652.A0A371FSE9"/>
<dbReference type="GO" id="GO:0030031">
    <property type="term" value="P:cell projection assembly"/>
    <property type="evidence" value="ECO:0007669"/>
    <property type="project" value="TreeGrafter"/>
</dbReference>
<organism evidence="2 3">
    <name type="scientific">Mucuna pruriens</name>
    <name type="common">Velvet bean</name>
    <name type="synonym">Dolichos pruriens</name>
    <dbReference type="NCBI Taxonomy" id="157652"/>
    <lineage>
        <taxon>Eukaryota</taxon>
        <taxon>Viridiplantae</taxon>
        <taxon>Streptophyta</taxon>
        <taxon>Embryophyta</taxon>
        <taxon>Tracheophyta</taxon>
        <taxon>Spermatophyta</taxon>
        <taxon>Magnoliopsida</taxon>
        <taxon>eudicotyledons</taxon>
        <taxon>Gunneridae</taxon>
        <taxon>Pentapetalae</taxon>
        <taxon>rosids</taxon>
        <taxon>fabids</taxon>
        <taxon>Fabales</taxon>
        <taxon>Fabaceae</taxon>
        <taxon>Papilionoideae</taxon>
        <taxon>50 kb inversion clade</taxon>
        <taxon>NPAAA clade</taxon>
        <taxon>indigoferoid/millettioid clade</taxon>
        <taxon>Phaseoleae</taxon>
        <taxon>Mucuna</taxon>
    </lineage>
</organism>
<accession>A0A371FSE9</accession>
<gene>
    <name evidence="2" type="primary">NAP1</name>
    <name evidence="2" type="ORF">CR513_38145</name>
</gene>
<feature type="non-terminal residue" evidence="2">
    <location>
        <position position="1"/>
    </location>
</feature>
<dbReference type="GO" id="GO:0030866">
    <property type="term" value="P:cortical actin cytoskeleton organization"/>
    <property type="evidence" value="ECO:0007669"/>
    <property type="project" value="TreeGrafter"/>
</dbReference>
<dbReference type="OrthoDB" id="1730301at2759"/>
<evidence type="ECO:0000313" key="3">
    <source>
        <dbReference type="Proteomes" id="UP000257109"/>
    </source>
</evidence>
<evidence type="ECO:0000313" key="2">
    <source>
        <dbReference type="EMBL" id="RDX81211.1"/>
    </source>
</evidence>
<keyword evidence="3" id="KW-1185">Reference proteome</keyword>
<dbReference type="GO" id="GO:0031209">
    <property type="term" value="C:SCAR complex"/>
    <property type="evidence" value="ECO:0007669"/>
    <property type="project" value="TreeGrafter"/>
</dbReference>
<protein>
    <submittedName>
        <fullName evidence="2">Protein NAP1</fullName>
    </submittedName>
</protein>
<sequence>MKFSLAQLAKTIRHAEKATVSTGKEGLLPGGNVAYYWSRSADESESVPSKHGSLSKLYFYHQHLTTECCSLWTVGVPLSGKKSLPENNGSIKMLEAAMQKLTNLCSEPMSFKPCHGTERVHERMHNWQLRKKITWCSEN</sequence>
<dbReference type="InterPro" id="IPR019137">
    <property type="entry name" value="Nck-associated_protein-1"/>
</dbReference>
<comment type="caution">
    <text evidence="2">The sequence shown here is derived from an EMBL/GenBank/DDBJ whole genome shotgun (WGS) entry which is preliminary data.</text>
</comment>
<dbReference type="Proteomes" id="UP000257109">
    <property type="component" value="Unassembled WGS sequence"/>
</dbReference>
<dbReference type="GO" id="GO:0000902">
    <property type="term" value="P:cell morphogenesis"/>
    <property type="evidence" value="ECO:0007669"/>
    <property type="project" value="TreeGrafter"/>
</dbReference>
<dbReference type="PANTHER" id="PTHR12093:SF10">
    <property type="entry name" value="MEMBRANE-ASSOCIATED PROTEIN HEM"/>
    <property type="match status" value="1"/>
</dbReference>
<name>A0A371FSE9_MUCPR</name>
<dbReference type="EMBL" id="QJKJ01007982">
    <property type="protein sequence ID" value="RDX81211.1"/>
    <property type="molecule type" value="Genomic_DNA"/>
</dbReference>
<dbReference type="PANTHER" id="PTHR12093">
    <property type="entry name" value="NCK-ASSOCIATED PROTEIN 1"/>
    <property type="match status" value="1"/>
</dbReference>
<reference evidence="2" key="1">
    <citation type="submission" date="2018-05" db="EMBL/GenBank/DDBJ databases">
        <title>Draft genome of Mucuna pruriens seed.</title>
        <authorList>
            <person name="Nnadi N.E."/>
            <person name="Vos R."/>
            <person name="Hasami M.H."/>
            <person name="Devisetty U.K."/>
            <person name="Aguiy J.C."/>
        </authorList>
    </citation>
    <scope>NUCLEOTIDE SEQUENCE [LARGE SCALE GENOMIC DNA]</scope>
    <source>
        <strain evidence="2">JCA_2017</strain>
    </source>
</reference>